<keyword evidence="3 6" id="KW-1133">Transmembrane helix</keyword>
<protein>
    <recommendedName>
        <fullName evidence="9">Noranthrone monooxygenase</fullName>
    </recommendedName>
</protein>
<dbReference type="HOGENOM" id="CLU_105974_1_1_1"/>
<evidence type="ECO:0000256" key="6">
    <source>
        <dbReference type="SAM" id="Phobius"/>
    </source>
</evidence>
<evidence type="ECO:0000313" key="7">
    <source>
        <dbReference type="EMBL" id="ETS84296.1"/>
    </source>
</evidence>
<evidence type="ECO:0000313" key="8">
    <source>
        <dbReference type="Proteomes" id="UP000030651"/>
    </source>
</evidence>
<evidence type="ECO:0000256" key="1">
    <source>
        <dbReference type="ARBA" id="ARBA00004141"/>
    </source>
</evidence>
<reference evidence="8" key="1">
    <citation type="journal article" date="2015" name="BMC Genomics">
        <title>Genomic and transcriptomic analysis of the endophytic fungus Pestalotiopsis fici reveals its lifestyle and high potential for synthesis of natural products.</title>
        <authorList>
            <person name="Wang X."/>
            <person name="Zhang X."/>
            <person name="Liu L."/>
            <person name="Xiang M."/>
            <person name="Wang W."/>
            <person name="Sun X."/>
            <person name="Che Y."/>
            <person name="Guo L."/>
            <person name="Liu G."/>
            <person name="Guo L."/>
            <person name="Wang C."/>
            <person name="Yin W.B."/>
            <person name="Stadler M."/>
            <person name="Zhang X."/>
            <person name="Liu X."/>
        </authorList>
    </citation>
    <scope>NUCLEOTIDE SEQUENCE [LARGE SCALE GENOMIC DNA]</scope>
    <source>
        <strain evidence="8">W106-1 / CGMCC3.15140</strain>
    </source>
</reference>
<organism evidence="7 8">
    <name type="scientific">Pestalotiopsis fici (strain W106-1 / CGMCC3.15140)</name>
    <dbReference type="NCBI Taxonomy" id="1229662"/>
    <lineage>
        <taxon>Eukaryota</taxon>
        <taxon>Fungi</taxon>
        <taxon>Dikarya</taxon>
        <taxon>Ascomycota</taxon>
        <taxon>Pezizomycotina</taxon>
        <taxon>Sordariomycetes</taxon>
        <taxon>Xylariomycetidae</taxon>
        <taxon>Amphisphaeriales</taxon>
        <taxon>Sporocadaceae</taxon>
        <taxon>Pestalotiopsis</taxon>
    </lineage>
</organism>
<dbReference type="EMBL" id="KI912110">
    <property type="protein sequence ID" value="ETS84296.1"/>
    <property type="molecule type" value="Genomic_DNA"/>
</dbReference>
<dbReference type="InterPro" id="IPR013901">
    <property type="entry name" value="Anthrone_oxy"/>
</dbReference>
<evidence type="ECO:0000256" key="5">
    <source>
        <dbReference type="ARBA" id="ARBA00034313"/>
    </source>
</evidence>
<keyword evidence="8" id="KW-1185">Reference proteome</keyword>
<keyword evidence="2 6" id="KW-0812">Transmembrane</keyword>
<feature type="transmembrane region" description="Helical" evidence="6">
    <location>
        <begin position="12"/>
        <end position="31"/>
    </location>
</feature>
<sequence>MTFHLPEMDSHKATLTCGLLGVLSTTVFFSMNTTINYLTIPTVFLGHPPLHSSEASASGFLVRSTEKPASAVSHLNRQWQEIYWRGHRVGPGSAIFSGIALGAASFFSSHGQAIKPGRWLLFAAAGAIAMSAYPYTVFAMVPTNDELHRRGDAITEGLAEKKDFDEGETAALLAKWVRLSKVRASLALIATAFGVAGLLW</sequence>
<feature type="transmembrane region" description="Helical" evidence="6">
    <location>
        <begin position="89"/>
        <end position="107"/>
    </location>
</feature>
<dbReference type="PANTHER" id="PTHR35042:SF1">
    <property type="entry name" value="DUF1772-DOMAIN-CONTAINING PROTEIN"/>
    <property type="match status" value="1"/>
</dbReference>
<proteinExistence type="inferred from homology"/>
<dbReference type="RefSeq" id="XP_007829093.1">
    <property type="nucleotide sequence ID" value="XM_007830902.1"/>
</dbReference>
<dbReference type="PANTHER" id="PTHR35042">
    <property type="entry name" value="ANTHRONE OXYGENASE ENCC"/>
    <property type="match status" value="1"/>
</dbReference>
<comment type="similarity">
    <text evidence="5">Belongs to the anthrone oxygenase family.</text>
</comment>
<dbReference type="AlphaFoldDB" id="W3XGH4"/>
<dbReference type="GO" id="GO:0016020">
    <property type="term" value="C:membrane"/>
    <property type="evidence" value="ECO:0007669"/>
    <property type="project" value="UniProtKB-SubCell"/>
</dbReference>
<dbReference type="Proteomes" id="UP000030651">
    <property type="component" value="Unassembled WGS sequence"/>
</dbReference>
<evidence type="ECO:0008006" key="9">
    <source>
        <dbReference type="Google" id="ProtNLM"/>
    </source>
</evidence>
<keyword evidence="4 6" id="KW-0472">Membrane</keyword>
<feature type="transmembrane region" description="Helical" evidence="6">
    <location>
        <begin position="182"/>
        <end position="199"/>
    </location>
</feature>
<evidence type="ECO:0000256" key="3">
    <source>
        <dbReference type="ARBA" id="ARBA00022989"/>
    </source>
</evidence>
<gene>
    <name evidence="7" type="ORF">PFICI_02321</name>
</gene>
<dbReference type="OMA" id="MNTTINY"/>
<dbReference type="OrthoDB" id="5954308at2759"/>
<dbReference type="InParanoid" id="W3XGH4"/>
<accession>W3XGH4</accession>
<dbReference type="Pfam" id="PF08592">
    <property type="entry name" value="Anthrone_oxy"/>
    <property type="match status" value="1"/>
</dbReference>
<dbReference type="KEGG" id="pfy:PFICI_02321"/>
<evidence type="ECO:0000256" key="2">
    <source>
        <dbReference type="ARBA" id="ARBA00022692"/>
    </source>
</evidence>
<feature type="transmembrane region" description="Helical" evidence="6">
    <location>
        <begin position="119"/>
        <end position="141"/>
    </location>
</feature>
<dbReference type="GeneID" id="19267334"/>
<comment type="subcellular location">
    <subcellularLocation>
        <location evidence="1">Membrane</location>
        <topology evidence="1">Multi-pass membrane protein</topology>
    </subcellularLocation>
</comment>
<evidence type="ECO:0000256" key="4">
    <source>
        <dbReference type="ARBA" id="ARBA00023136"/>
    </source>
</evidence>
<name>W3XGH4_PESFW</name>